<sequence length="174" mass="19617">MSDSAAFIPVREIMRPATHLEIDNPPTLSQIAQHWDYYYFVLKQATERGTRNQGQGVAVDGMTLAMGAVSCLQVTSAYIEAHHPSQGLEAALQAMEERLNARMDALEKRVDQQMERIEKDIVRFQDQNSRVTQILISQAEMLSIFLSPSPSPSLSLRFEVLAVFFVMIIISINF</sequence>
<keyword evidence="1" id="KW-0175">Coiled coil</keyword>
<dbReference type="VEuPathDB" id="FungiDB:PSHT_09464"/>
<evidence type="ECO:0000313" key="2">
    <source>
        <dbReference type="EMBL" id="POW08702.1"/>
    </source>
</evidence>
<proteinExistence type="predicted"/>
<keyword evidence="3" id="KW-1185">Reference proteome</keyword>
<organism evidence="2 3">
    <name type="scientific">Puccinia striiformis</name>
    <dbReference type="NCBI Taxonomy" id="27350"/>
    <lineage>
        <taxon>Eukaryota</taxon>
        <taxon>Fungi</taxon>
        <taxon>Dikarya</taxon>
        <taxon>Basidiomycota</taxon>
        <taxon>Pucciniomycotina</taxon>
        <taxon>Pucciniomycetes</taxon>
        <taxon>Pucciniales</taxon>
        <taxon>Pucciniaceae</taxon>
        <taxon>Puccinia</taxon>
    </lineage>
</organism>
<feature type="coiled-coil region" evidence="1">
    <location>
        <begin position="89"/>
        <end position="127"/>
    </location>
</feature>
<reference evidence="3" key="3">
    <citation type="journal article" date="2018" name="Mol. Plant Microbe Interact.">
        <title>Genome sequence resources for the wheat stripe rust pathogen (Puccinia striiformis f. sp. tritici) and the barley stripe rust pathogen (Puccinia striiformis f. sp. hordei).</title>
        <authorList>
            <person name="Xia C."/>
            <person name="Wang M."/>
            <person name="Yin C."/>
            <person name="Cornejo O.E."/>
            <person name="Hulbert S.H."/>
            <person name="Chen X."/>
        </authorList>
    </citation>
    <scope>NUCLEOTIDE SEQUENCE [LARGE SCALE GENOMIC DNA]</scope>
    <source>
        <strain evidence="3">93TX-2</strain>
    </source>
</reference>
<dbReference type="EMBL" id="PKSM01000134">
    <property type="protein sequence ID" value="POW08702.1"/>
    <property type="molecule type" value="Genomic_DNA"/>
</dbReference>
<accession>A0A2S4VGM0</accession>
<evidence type="ECO:0000313" key="3">
    <source>
        <dbReference type="Proteomes" id="UP000238274"/>
    </source>
</evidence>
<protein>
    <submittedName>
        <fullName evidence="2">Uncharacterized protein</fullName>
    </submittedName>
</protein>
<gene>
    <name evidence="2" type="ORF">PSHT_09464</name>
</gene>
<dbReference type="VEuPathDB" id="FungiDB:PSTT_09416"/>
<comment type="caution">
    <text evidence="2">The sequence shown here is derived from an EMBL/GenBank/DDBJ whole genome shotgun (WGS) entry which is preliminary data.</text>
</comment>
<dbReference type="Proteomes" id="UP000238274">
    <property type="component" value="Unassembled WGS sequence"/>
</dbReference>
<dbReference type="AlphaFoldDB" id="A0A2S4VGM0"/>
<name>A0A2S4VGM0_9BASI</name>
<evidence type="ECO:0000256" key="1">
    <source>
        <dbReference type="SAM" id="Coils"/>
    </source>
</evidence>
<reference evidence="3" key="2">
    <citation type="journal article" date="2018" name="BMC Genomics">
        <title>Genomic insights into host adaptation between the wheat stripe rust pathogen (Puccinia striiformis f. sp. tritici) and the barley stripe rust pathogen (Puccinia striiformis f. sp. hordei).</title>
        <authorList>
            <person name="Xia C."/>
            <person name="Wang M."/>
            <person name="Yin C."/>
            <person name="Cornejo O.E."/>
            <person name="Hulbert S.H."/>
            <person name="Chen X."/>
        </authorList>
    </citation>
    <scope>NUCLEOTIDE SEQUENCE [LARGE SCALE GENOMIC DNA]</scope>
    <source>
        <strain evidence="3">93TX-2</strain>
    </source>
</reference>
<reference evidence="2 3" key="1">
    <citation type="submission" date="2017-12" db="EMBL/GenBank/DDBJ databases">
        <title>Gene loss provides genomic basis for host adaptation in cereal stripe rust fungi.</title>
        <authorList>
            <person name="Xia C."/>
        </authorList>
    </citation>
    <scope>NUCLEOTIDE SEQUENCE [LARGE SCALE GENOMIC DNA]</scope>
    <source>
        <strain evidence="2 3">93TX-2</strain>
    </source>
</reference>